<organism evidence="1 2">
    <name type="scientific">Alkalithermobacter paradoxus</name>
    <dbReference type="NCBI Taxonomy" id="29349"/>
    <lineage>
        <taxon>Bacteria</taxon>
        <taxon>Bacillati</taxon>
        <taxon>Bacillota</taxon>
        <taxon>Clostridia</taxon>
        <taxon>Peptostreptococcales</taxon>
        <taxon>Tepidibacteraceae</taxon>
        <taxon>Alkalithermobacter</taxon>
    </lineage>
</organism>
<protein>
    <submittedName>
        <fullName evidence="1">Uncharacterized protein</fullName>
    </submittedName>
</protein>
<dbReference type="AlphaFoldDB" id="A0A1V4IAK4"/>
<dbReference type="OrthoDB" id="9880297at2"/>
<name>A0A1V4IAK4_9FIRM</name>
<keyword evidence="2" id="KW-1185">Reference proteome</keyword>
<dbReference type="EMBL" id="MZGW01000001">
    <property type="protein sequence ID" value="OPJ57022.1"/>
    <property type="molecule type" value="Genomic_DNA"/>
</dbReference>
<evidence type="ECO:0000313" key="2">
    <source>
        <dbReference type="Proteomes" id="UP000190140"/>
    </source>
</evidence>
<accession>A0A1V4IAK4</accession>
<sequence>MTRSRKAAHEASEAIYNMESEMRNGIDMTDYEATNYSPINKMSLTSRHNGASGKDIVDAFERQMNGLR</sequence>
<proteinExistence type="predicted"/>
<dbReference type="Proteomes" id="UP000190140">
    <property type="component" value="Unassembled WGS sequence"/>
</dbReference>
<evidence type="ECO:0000313" key="1">
    <source>
        <dbReference type="EMBL" id="OPJ57022.1"/>
    </source>
</evidence>
<dbReference type="RefSeq" id="WP_079410524.1">
    <property type="nucleotide sequence ID" value="NZ_MZGW01000001.1"/>
</dbReference>
<comment type="caution">
    <text evidence="1">The sequence shown here is derived from an EMBL/GenBank/DDBJ whole genome shotgun (WGS) entry which is preliminary data.</text>
</comment>
<gene>
    <name evidence="1" type="ORF">CLOTH_03040</name>
</gene>
<reference evidence="1 2" key="1">
    <citation type="submission" date="2017-03" db="EMBL/GenBank/DDBJ databases">
        <title>Genome sequence of Clostridium thermoalcaliphilum DSM 7309.</title>
        <authorList>
            <person name="Poehlein A."/>
            <person name="Daniel R."/>
        </authorList>
    </citation>
    <scope>NUCLEOTIDE SEQUENCE [LARGE SCALE GENOMIC DNA]</scope>
    <source>
        <strain evidence="1 2">DSM 7309</strain>
    </source>
</reference>